<keyword evidence="5" id="KW-1185">Reference proteome</keyword>
<comment type="pathway">
    <text evidence="1">Metabolic intermediate biosynthesis; chorismate biosynthesis; chorismate from D-erythrose 4-phosphate and phosphoenolpyruvate: step 4/7.</text>
</comment>
<gene>
    <name evidence="4" type="ORF">MNR06_13770</name>
</gene>
<feature type="domain" description="Shikimate dehydrogenase substrate binding N-terminal" evidence="3">
    <location>
        <begin position="380"/>
        <end position="451"/>
    </location>
</feature>
<reference evidence="4" key="1">
    <citation type="submission" date="2022-03" db="EMBL/GenBank/DDBJ databases">
        <title>Genome Identification and Characterization of new species Bdellovibrio reynosense LBG001 sp. nov. from a Mexico soil sample.</title>
        <authorList>
            <person name="Camilli A."/>
            <person name="Ajao Y."/>
            <person name="Guo X."/>
        </authorList>
    </citation>
    <scope>NUCLEOTIDE SEQUENCE</scope>
    <source>
        <strain evidence="4">LBG001</strain>
    </source>
</reference>
<protein>
    <submittedName>
        <fullName evidence="4">Shikimate synthase</fullName>
    </submittedName>
</protein>
<dbReference type="SUPFAM" id="SSF52540">
    <property type="entry name" value="P-loop containing nucleoside triphosphate hydrolases"/>
    <property type="match status" value="1"/>
</dbReference>
<dbReference type="SUPFAM" id="SSF53223">
    <property type="entry name" value="Aminoacid dehydrogenase-like, N-terminal domain"/>
    <property type="match status" value="1"/>
</dbReference>
<dbReference type="PANTHER" id="PTHR21089">
    <property type="entry name" value="SHIKIMATE DEHYDROGENASE"/>
    <property type="match status" value="1"/>
</dbReference>
<dbReference type="EMBL" id="CP093442">
    <property type="protein sequence ID" value="UOF00766.1"/>
    <property type="molecule type" value="Genomic_DNA"/>
</dbReference>
<dbReference type="Pfam" id="PF01202">
    <property type="entry name" value="SKI"/>
    <property type="match status" value="1"/>
</dbReference>
<accession>A0ABY4CAQ5</accession>
<dbReference type="InterPro" id="IPR046346">
    <property type="entry name" value="Aminoacid_DH-like_N_sf"/>
</dbReference>
<dbReference type="Gene3D" id="3.40.50.720">
    <property type="entry name" value="NAD(P)-binding Rossmann-like Domain"/>
    <property type="match status" value="1"/>
</dbReference>
<keyword evidence="2" id="KW-0028">Amino-acid biosynthesis</keyword>
<evidence type="ECO:0000313" key="4">
    <source>
        <dbReference type="EMBL" id="UOF00766.1"/>
    </source>
</evidence>
<dbReference type="Pfam" id="PF08501">
    <property type="entry name" value="Shikimate_dh_N"/>
    <property type="match status" value="1"/>
</dbReference>
<dbReference type="Gene3D" id="3.40.50.10860">
    <property type="entry name" value="Leucine Dehydrogenase, chain A, domain 1"/>
    <property type="match status" value="1"/>
</dbReference>
<proteinExistence type="predicted"/>
<dbReference type="InterPro" id="IPR027417">
    <property type="entry name" value="P-loop_NTPase"/>
</dbReference>
<evidence type="ECO:0000256" key="2">
    <source>
        <dbReference type="ARBA" id="ARBA00023141"/>
    </source>
</evidence>
<dbReference type="InterPro" id="IPR013708">
    <property type="entry name" value="Shikimate_DH-bd_N"/>
</dbReference>
<dbReference type="RefSeq" id="WP_243536940.1">
    <property type="nucleotide sequence ID" value="NZ_CP093442.1"/>
</dbReference>
<evidence type="ECO:0000256" key="1">
    <source>
        <dbReference type="ARBA" id="ARBA00004871"/>
    </source>
</evidence>
<dbReference type="Proteomes" id="UP000830116">
    <property type="component" value="Chromosome"/>
</dbReference>
<dbReference type="InterPro" id="IPR022893">
    <property type="entry name" value="Shikimate_DH_fam"/>
</dbReference>
<dbReference type="InterPro" id="IPR031322">
    <property type="entry name" value="Shikimate/glucono_kinase"/>
</dbReference>
<name>A0ABY4CAQ5_9BACT</name>
<dbReference type="PANTHER" id="PTHR21089:SF1">
    <property type="entry name" value="BIFUNCTIONAL 3-DEHYDROQUINATE DEHYDRATASE_SHIKIMATE DEHYDROGENASE, CHLOROPLASTIC"/>
    <property type="match status" value="1"/>
</dbReference>
<dbReference type="Gene3D" id="3.40.50.300">
    <property type="entry name" value="P-loop containing nucleotide triphosphate hydrolases"/>
    <property type="match status" value="1"/>
</dbReference>
<evidence type="ECO:0000259" key="3">
    <source>
        <dbReference type="Pfam" id="PF08501"/>
    </source>
</evidence>
<sequence length="601" mass="69586">MITAVVGHRGTGKSELMKRLQIYLRDQNVDFVDLDEEIEKKIGKSIGDLFFDHGEDYFRELERQLFLETLQKPQKDMYLVLGAGFDLSVIPESVRVLWVKRITDLDGRIFLNRPRLNPEVSPIEEYQKRGVIREEKYKNRADEVYLMPEGIFENHHHAMTVEKSVLTHTYLNVGGAITVLSEHILNEHRWQLFKNRFANKGISYFELRDDLLSPEQIQKALTELPGEEFIYSFRLPLEGSFPTSTEILQKAKWVDWAWELGKPDELLKLIPAEKVILSLHDGRQFYEWSGYESKIGHLKFAPEVNSYSELLSGHQWQKENDKKRSYLPRSKEGRWEWYRLLQKGHQEINFWREGDGTASDQPSLWKWLANPELKNKFAAVLGDPVRHSYTPVEQSDFFNRKNVPVYAVSIRRDEWDEAFPILTKLGLGYAAVTAPHKEHAAEVVTEKNLQAINTLFFDETSKTWKGTSTDEQGFFELIEGVGMIAPLQKHIFVWGGGGTLEMIKKAIPHATYFSSRSGKPRDESFEVPESPKVLVWAAPRSIETLMPPLEWKPAMVFDLNYKEDSPGREYAQLCAANYQSGLTMFTAQAQGQRTFWKKCEE</sequence>
<organism evidence="4 5">
    <name type="scientific">Bdellovibrio reynosensis</name>
    <dbReference type="NCBI Taxonomy" id="2835041"/>
    <lineage>
        <taxon>Bacteria</taxon>
        <taxon>Pseudomonadati</taxon>
        <taxon>Bdellovibrionota</taxon>
        <taxon>Bdellovibrionia</taxon>
        <taxon>Bdellovibrionales</taxon>
        <taxon>Pseudobdellovibrionaceae</taxon>
        <taxon>Bdellovibrio</taxon>
    </lineage>
</organism>
<keyword evidence="2" id="KW-0057">Aromatic amino acid biosynthesis</keyword>
<evidence type="ECO:0000313" key="5">
    <source>
        <dbReference type="Proteomes" id="UP000830116"/>
    </source>
</evidence>